<accession>A0A1I6ML99</accession>
<dbReference type="EMBL" id="FOZM01000001">
    <property type="protein sequence ID" value="SFS16377.1"/>
    <property type="molecule type" value="Genomic_DNA"/>
</dbReference>
<reference evidence="1 2" key="1">
    <citation type="submission" date="2016-10" db="EMBL/GenBank/DDBJ databases">
        <authorList>
            <person name="de Groot N.N."/>
        </authorList>
    </citation>
    <scope>NUCLEOTIDE SEQUENCE [LARGE SCALE GENOMIC DNA]</scope>
    <source>
        <strain evidence="1 2">DSM 29433</strain>
    </source>
</reference>
<organism evidence="1 2">
    <name type="scientific">Yoonia litorea</name>
    <dbReference type="NCBI Taxonomy" id="1123755"/>
    <lineage>
        <taxon>Bacteria</taxon>
        <taxon>Pseudomonadati</taxon>
        <taxon>Pseudomonadota</taxon>
        <taxon>Alphaproteobacteria</taxon>
        <taxon>Rhodobacterales</taxon>
        <taxon>Paracoccaceae</taxon>
        <taxon>Yoonia</taxon>
    </lineage>
</organism>
<protein>
    <submittedName>
        <fullName evidence="1">Uncharacterized protein</fullName>
    </submittedName>
</protein>
<sequence>MIVSDFLHIVGRSVAEAPNTPWQRLCTTKKPLLGLLKKFHVSCGYRLDAHTDQRLLPRDLGYAAVGGAICAFNAAPKRACDG</sequence>
<gene>
    <name evidence="1" type="ORF">SAMN05444714_1991</name>
</gene>
<name>A0A1I6ML99_9RHOB</name>
<evidence type="ECO:0000313" key="1">
    <source>
        <dbReference type="EMBL" id="SFS16377.1"/>
    </source>
</evidence>
<proteinExistence type="predicted"/>
<evidence type="ECO:0000313" key="2">
    <source>
        <dbReference type="Proteomes" id="UP000198926"/>
    </source>
</evidence>
<dbReference type="Proteomes" id="UP000198926">
    <property type="component" value="Unassembled WGS sequence"/>
</dbReference>
<dbReference type="AlphaFoldDB" id="A0A1I6ML99"/>
<keyword evidence="2" id="KW-1185">Reference proteome</keyword>